<comment type="caution">
    <text evidence="1">The sequence shown here is derived from an EMBL/GenBank/DDBJ whole genome shotgun (WGS) entry which is preliminary data.</text>
</comment>
<reference evidence="1 2" key="1">
    <citation type="submission" date="2019-07" db="EMBL/GenBank/DDBJ databases">
        <title>De Novo Assembly of kiwifruit Actinidia rufa.</title>
        <authorList>
            <person name="Sugita-Konishi S."/>
            <person name="Sato K."/>
            <person name="Mori E."/>
            <person name="Abe Y."/>
            <person name="Kisaki G."/>
            <person name="Hamano K."/>
            <person name="Suezawa K."/>
            <person name="Otani M."/>
            <person name="Fukuda T."/>
            <person name="Manabe T."/>
            <person name="Gomi K."/>
            <person name="Tabuchi M."/>
            <person name="Akimitsu K."/>
            <person name="Kataoka I."/>
        </authorList>
    </citation>
    <scope>NUCLEOTIDE SEQUENCE [LARGE SCALE GENOMIC DNA]</scope>
    <source>
        <strain evidence="2">cv. Fuchu</strain>
    </source>
</reference>
<gene>
    <name evidence="1" type="ORF">Acr_24g0005670</name>
</gene>
<dbReference type="OrthoDB" id="1911878at2759"/>
<accession>A0A7J0GU58</accession>
<organism evidence="1 2">
    <name type="scientific">Actinidia rufa</name>
    <dbReference type="NCBI Taxonomy" id="165716"/>
    <lineage>
        <taxon>Eukaryota</taxon>
        <taxon>Viridiplantae</taxon>
        <taxon>Streptophyta</taxon>
        <taxon>Embryophyta</taxon>
        <taxon>Tracheophyta</taxon>
        <taxon>Spermatophyta</taxon>
        <taxon>Magnoliopsida</taxon>
        <taxon>eudicotyledons</taxon>
        <taxon>Gunneridae</taxon>
        <taxon>Pentapetalae</taxon>
        <taxon>asterids</taxon>
        <taxon>Ericales</taxon>
        <taxon>Actinidiaceae</taxon>
        <taxon>Actinidia</taxon>
    </lineage>
</organism>
<proteinExistence type="predicted"/>
<name>A0A7J0GU58_9ERIC</name>
<keyword evidence="2" id="KW-1185">Reference proteome</keyword>
<dbReference type="AlphaFoldDB" id="A0A7J0GU58"/>
<dbReference type="EMBL" id="BJWL01000024">
    <property type="protein sequence ID" value="GFZ14377.1"/>
    <property type="molecule type" value="Genomic_DNA"/>
</dbReference>
<sequence length="187" mass="21343">MADSKVLERVITQANTRTQSSFHHHAEDRVTTDRVSPSVPYLAMGGFGRRLEKKSGEKSGCQTQERKREEGLQIREMAKSGDKSGCQTATYSLFSIRRWCRIWPSPGFVLPEDVNSILVEIIPGLQRLKGEKQRTDCKEGEEQGVRKGKNRGLVVVNLQFRGLIFLRHGRFGREREEREAIDELEIS</sequence>
<evidence type="ECO:0000313" key="2">
    <source>
        <dbReference type="Proteomes" id="UP000585474"/>
    </source>
</evidence>
<evidence type="ECO:0000313" key="1">
    <source>
        <dbReference type="EMBL" id="GFZ14377.1"/>
    </source>
</evidence>
<dbReference type="Proteomes" id="UP000585474">
    <property type="component" value="Unassembled WGS sequence"/>
</dbReference>
<protein>
    <submittedName>
        <fullName evidence="1">Uncharacterized protein</fullName>
    </submittedName>
</protein>